<dbReference type="Proteomes" id="UP001177021">
    <property type="component" value="Unassembled WGS sequence"/>
</dbReference>
<accession>A0ACB0LWA2</accession>
<gene>
    <name evidence="1" type="ORF">MILVUS5_LOCUS36272</name>
</gene>
<proteinExistence type="predicted"/>
<organism evidence="1 2">
    <name type="scientific">Trifolium pratense</name>
    <name type="common">Red clover</name>
    <dbReference type="NCBI Taxonomy" id="57577"/>
    <lineage>
        <taxon>Eukaryota</taxon>
        <taxon>Viridiplantae</taxon>
        <taxon>Streptophyta</taxon>
        <taxon>Embryophyta</taxon>
        <taxon>Tracheophyta</taxon>
        <taxon>Spermatophyta</taxon>
        <taxon>Magnoliopsida</taxon>
        <taxon>eudicotyledons</taxon>
        <taxon>Gunneridae</taxon>
        <taxon>Pentapetalae</taxon>
        <taxon>rosids</taxon>
        <taxon>fabids</taxon>
        <taxon>Fabales</taxon>
        <taxon>Fabaceae</taxon>
        <taxon>Papilionoideae</taxon>
        <taxon>50 kb inversion clade</taxon>
        <taxon>NPAAA clade</taxon>
        <taxon>Hologalegina</taxon>
        <taxon>IRL clade</taxon>
        <taxon>Trifolieae</taxon>
        <taxon>Trifolium</taxon>
    </lineage>
</organism>
<comment type="caution">
    <text evidence="1">The sequence shown here is derived from an EMBL/GenBank/DDBJ whole genome shotgun (WGS) entry which is preliminary data.</text>
</comment>
<evidence type="ECO:0000313" key="1">
    <source>
        <dbReference type="EMBL" id="CAJ2672669.1"/>
    </source>
</evidence>
<name>A0ACB0LWA2_TRIPR</name>
<keyword evidence="2" id="KW-1185">Reference proteome</keyword>
<dbReference type="EMBL" id="CASHSV030000716">
    <property type="protein sequence ID" value="CAJ2672669.1"/>
    <property type="molecule type" value="Genomic_DNA"/>
</dbReference>
<protein>
    <submittedName>
        <fullName evidence="1">Uncharacterized protein</fullName>
    </submittedName>
</protein>
<sequence length="223" mass="24449">MSPQPRTCKAESEPCFSFFLPKLLVFMTDFTVRGLLRESLHTLLPFTEEEDIVLMVGLKPRLYLSNIPNHFASMTPLNHFTGDLSSSSTRDISVELPLLSTLEGPDLLASVTTELYNVCIFPASDILGEAADFDNLFIAAISDALDIHRSLNACFKVTGSEIPTRGDRGTVIGFFNALLILGLVPSGRKLKSLDEDLRVIDSNSLLISLSRLSLYPSFSAGSF</sequence>
<evidence type="ECO:0000313" key="2">
    <source>
        <dbReference type="Proteomes" id="UP001177021"/>
    </source>
</evidence>
<reference evidence="1" key="1">
    <citation type="submission" date="2023-10" db="EMBL/GenBank/DDBJ databases">
        <authorList>
            <person name="Rodriguez Cubillos JULIANA M."/>
            <person name="De Vega J."/>
        </authorList>
    </citation>
    <scope>NUCLEOTIDE SEQUENCE</scope>
</reference>